<name>A0A1I7HDK1_9GAMM</name>
<keyword evidence="3" id="KW-0472">Membrane</keyword>
<proteinExistence type="predicted"/>
<dbReference type="Pfam" id="PF05137">
    <property type="entry name" value="PilN"/>
    <property type="match status" value="1"/>
</dbReference>
<dbReference type="InterPro" id="IPR007813">
    <property type="entry name" value="PilN"/>
</dbReference>
<dbReference type="InterPro" id="IPR052534">
    <property type="entry name" value="Extracell_DNA_Util/SecSys_Comp"/>
</dbReference>
<dbReference type="OrthoDB" id="5296173at2"/>
<evidence type="ECO:0000313" key="5">
    <source>
        <dbReference type="Proteomes" id="UP000198693"/>
    </source>
</evidence>
<gene>
    <name evidence="4" type="ORF">SAMN04487955_104172</name>
</gene>
<feature type="coiled-coil region" evidence="1">
    <location>
        <begin position="58"/>
        <end position="85"/>
    </location>
</feature>
<sequence length="186" mass="21049">MTIEINLLPWRDEMRGRRSRRFYLTLALMALIGLGGGYAMSRYYAQQHDVQQQRNAYIQDQSRQLDTAIREIDELEAIREQMLDQVEIFTSLQLGRAQTVHVFSDLVTSLVDGVRYTSLRRQGDNLSLSGLADNNRQVSDQLRGLAAAAALSEPSLSEVEALEAGERRSFSLSVSQRMPERGEETP</sequence>
<dbReference type="RefSeq" id="WP_089794525.1">
    <property type="nucleotide sequence ID" value="NZ_FPBP01000004.1"/>
</dbReference>
<dbReference type="STRING" id="463301.SAMN04487955_104172"/>
<feature type="region of interest" description="Disordered" evidence="2">
    <location>
        <begin position="166"/>
        <end position="186"/>
    </location>
</feature>
<accession>A0A1I7HDK1</accession>
<dbReference type="PANTHER" id="PTHR40278:SF2">
    <property type="entry name" value="TYPE IV PILUS INNER MEMBRANE COMPONENT PILN"/>
    <property type="match status" value="1"/>
</dbReference>
<keyword evidence="3" id="KW-1133">Transmembrane helix</keyword>
<keyword evidence="1" id="KW-0175">Coiled coil</keyword>
<dbReference type="AlphaFoldDB" id="A0A1I7HDK1"/>
<evidence type="ECO:0000313" key="4">
    <source>
        <dbReference type="EMBL" id="SFU58702.1"/>
    </source>
</evidence>
<evidence type="ECO:0000256" key="3">
    <source>
        <dbReference type="SAM" id="Phobius"/>
    </source>
</evidence>
<dbReference type="EMBL" id="FPBP01000004">
    <property type="protein sequence ID" value="SFU58702.1"/>
    <property type="molecule type" value="Genomic_DNA"/>
</dbReference>
<reference evidence="5" key="1">
    <citation type="submission" date="2016-10" db="EMBL/GenBank/DDBJ databases">
        <authorList>
            <person name="Varghese N."/>
            <person name="Submissions S."/>
        </authorList>
    </citation>
    <scope>NUCLEOTIDE SEQUENCE [LARGE SCALE GENOMIC DNA]</scope>
    <source>
        <strain evidence="5">CGMCC 1.6981</strain>
    </source>
</reference>
<keyword evidence="5" id="KW-1185">Reference proteome</keyword>
<evidence type="ECO:0000256" key="2">
    <source>
        <dbReference type="SAM" id="MobiDB-lite"/>
    </source>
</evidence>
<dbReference type="GO" id="GO:0043683">
    <property type="term" value="P:type IV pilus assembly"/>
    <property type="evidence" value="ECO:0007669"/>
    <property type="project" value="TreeGrafter"/>
</dbReference>
<evidence type="ECO:0000256" key="1">
    <source>
        <dbReference type="SAM" id="Coils"/>
    </source>
</evidence>
<organism evidence="4 5">
    <name type="scientific">Halomonas korlensis</name>
    <dbReference type="NCBI Taxonomy" id="463301"/>
    <lineage>
        <taxon>Bacteria</taxon>
        <taxon>Pseudomonadati</taxon>
        <taxon>Pseudomonadota</taxon>
        <taxon>Gammaproteobacteria</taxon>
        <taxon>Oceanospirillales</taxon>
        <taxon>Halomonadaceae</taxon>
        <taxon>Halomonas</taxon>
    </lineage>
</organism>
<dbReference type="GO" id="GO:0043107">
    <property type="term" value="P:type IV pilus-dependent motility"/>
    <property type="evidence" value="ECO:0007669"/>
    <property type="project" value="TreeGrafter"/>
</dbReference>
<keyword evidence="3" id="KW-0812">Transmembrane</keyword>
<feature type="transmembrane region" description="Helical" evidence="3">
    <location>
        <begin position="21"/>
        <end position="40"/>
    </location>
</feature>
<dbReference type="Proteomes" id="UP000198693">
    <property type="component" value="Unassembled WGS sequence"/>
</dbReference>
<dbReference type="PANTHER" id="PTHR40278">
    <property type="entry name" value="DNA UTILIZATION PROTEIN HOFN"/>
    <property type="match status" value="1"/>
</dbReference>
<protein>
    <submittedName>
        <fullName evidence="4">Type IV pilus assembly protein PilN</fullName>
    </submittedName>
</protein>